<evidence type="ECO:0008006" key="4">
    <source>
        <dbReference type="Google" id="ProtNLM"/>
    </source>
</evidence>
<feature type="transmembrane region" description="Helical" evidence="1">
    <location>
        <begin position="6"/>
        <end position="28"/>
    </location>
</feature>
<accession>A0ABR9JBM7</accession>
<dbReference type="Proteomes" id="UP000636579">
    <property type="component" value="Unassembled WGS sequence"/>
</dbReference>
<protein>
    <recommendedName>
        <fullName evidence="4">DUF2721 domain-containing protein</fullName>
    </recommendedName>
</protein>
<comment type="caution">
    <text evidence="2">The sequence shown here is derived from an EMBL/GenBank/DDBJ whole genome shotgun (WGS) entry which is preliminary data.</text>
</comment>
<keyword evidence="1" id="KW-1133">Transmembrane helix</keyword>
<keyword evidence="1" id="KW-0812">Transmembrane</keyword>
<organism evidence="2 3">
    <name type="scientific">Nesterenkonia halotolerans</name>
    <dbReference type="NCBI Taxonomy" id="225325"/>
    <lineage>
        <taxon>Bacteria</taxon>
        <taxon>Bacillati</taxon>
        <taxon>Actinomycetota</taxon>
        <taxon>Actinomycetes</taxon>
        <taxon>Micrococcales</taxon>
        <taxon>Micrococcaceae</taxon>
        <taxon>Nesterenkonia</taxon>
    </lineage>
</organism>
<evidence type="ECO:0000313" key="3">
    <source>
        <dbReference type="Proteomes" id="UP000636579"/>
    </source>
</evidence>
<name>A0ABR9JBM7_9MICC</name>
<keyword evidence="3" id="KW-1185">Reference proteome</keyword>
<keyword evidence="1" id="KW-0472">Membrane</keyword>
<gene>
    <name evidence="2" type="ORF">H4W26_002762</name>
</gene>
<sequence>MNIDTTAIITAAIGPSLGFIGVLLRSFLGDRSYRRIKRIAELHEKLPTSVQTASEPLLLNLVDVYAKRAQKKLDRQVDGYSIVTLVVVGFLGGAATYFLVVWAEIAGGGWGILLYSIAIGVAIFIFLLMLVGLSQIFVYPGDKNYKEQ</sequence>
<feature type="transmembrane region" description="Helical" evidence="1">
    <location>
        <begin position="77"/>
        <end position="100"/>
    </location>
</feature>
<reference evidence="2 3" key="1">
    <citation type="submission" date="2020-10" db="EMBL/GenBank/DDBJ databases">
        <title>Sequencing the genomes of 1000 actinobacteria strains.</title>
        <authorList>
            <person name="Klenk H.-P."/>
        </authorList>
    </citation>
    <scope>NUCLEOTIDE SEQUENCE [LARGE SCALE GENOMIC DNA]</scope>
    <source>
        <strain evidence="2 3">DSM 15474</strain>
    </source>
</reference>
<evidence type="ECO:0000256" key="1">
    <source>
        <dbReference type="SAM" id="Phobius"/>
    </source>
</evidence>
<dbReference type="RefSeq" id="WP_192592787.1">
    <property type="nucleotide sequence ID" value="NZ_JADBEE010000003.1"/>
</dbReference>
<evidence type="ECO:0000313" key="2">
    <source>
        <dbReference type="EMBL" id="MBE1515951.1"/>
    </source>
</evidence>
<feature type="transmembrane region" description="Helical" evidence="1">
    <location>
        <begin position="112"/>
        <end position="139"/>
    </location>
</feature>
<dbReference type="EMBL" id="JADBEE010000003">
    <property type="protein sequence ID" value="MBE1515951.1"/>
    <property type="molecule type" value="Genomic_DNA"/>
</dbReference>
<proteinExistence type="predicted"/>